<comment type="caution">
    <text evidence="1">The sequence shown here is derived from an EMBL/GenBank/DDBJ whole genome shotgun (WGS) entry which is preliminary data.</text>
</comment>
<reference evidence="1 2" key="1">
    <citation type="journal article" date="2016" name="Genome Biol. Evol.">
        <title>Gene Family Evolution Reflects Adaptation to Soil Environmental Stressors in the Genome of the Collembolan Orchesella cincta.</title>
        <authorList>
            <person name="Faddeeva-Vakhrusheva A."/>
            <person name="Derks M.F."/>
            <person name="Anvar S.Y."/>
            <person name="Agamennone V."/>
            <person name="Suring W."/>
            <person name="Smit S."/>
            <person name="van Straalen N.M."/>
            <person name="Roelofs D."/>
        </authorList>
    </citation>
    <scope>NUCLEOTIDE SEQUENCE [LARGE SCALE GENOMIC DNA]</scope>
    <source>
        <tissue evidence="1">Mixed pool</tissue>
    </source>
</reference>
<name>A0A1D2MFD7_ORCCI</name>
<dbReference type="EMBL" id="LJIJ01001482">
    <property type="protein sequence ID" value="ODM91604.1"/>
    <property type="molecule type" value="Genomic_DNA"/>
</dbReference>
<accession>A0A1D2MFD7</accession>
<evidence type="ECO:0000313" key="1">
    <source>
        <dbReference type="EMBL" id="ODM91604.1"/>
    </source>
</evidence>
<sequence length="178" mass="20134">MYYSYLSCYSCLRSITVTEALGASAIIATCATQRETGSAPLLLHGASSRCYQAGSQGPCEPNHIIAQSQISSHLGLQYGICKPVDSTPMKLEELFKLQQVLQRIREESSRQGQESLERLLRKQRTLKQQMQQDEKRLQPLNGEAMMKITHGIHTITCPSGQYYSSVLKKCFQTRRWVF</sequence>
<evidence type="ECO:0000313" key="2">
    <source>
        <dbReference type="Proteomes" id="UP000094527"/>
    </source>
</evidence>
<dbReference type="Proteomes" id="UP000094527">
    <property type="component" value="Unassembled WGS sequence"/>
</dbReference>
<dbReference type="AlphaFoldDB" id="A0A1D2MFD7"/>
<keyword evidence="2" id="KW-1185">Reference proteome</keyword>
<protein>
    <submittedName>
        <fullName evidence="1">Uncharacterized protein</fullName>
    </submittedName>
</protein>
<organism evidence="1 2">
    <name type="scientific">Orchesella cincta</name>
    <name type="common">Springtail</name>
    <name type="synonym">Podura cincta</name>
    <dbReference type="NCBI Taxonomy" id="48709"/>
    <lineage>
        <taxon>Eukaryota</taxon>
        <taxon>Metazoa</taxon>
        <taxon>Ecdysozoa</taxon>
        <taxon>Arthropoda</taxon>
        <taxon>Hexapoda</taxon>
        <taxon>Collembola</taxon>
        <taxon>Entomobryomorpha</taxon>
        <taxon>Entomobryoidea</taxon>
        <taxon>Orchesellidae</taxon>
        <taxon>Orchesellinae</taxon>
        <taxon>Orchesella</taxon>
    </lineage>
</organism>
<proteinExistence type="predicted"/>
<gene>
    <name evidence="1" type="ORF">Ocin01_15078</name>
</gene>